<accession>A0A2S7KLR9</accession>
<dbReference type="InterPro" id="IPR058060">
    <property type="entry name" value="HYC_CC_PP"/>
</dbReference>
<dbReference type="EMBL" id="MQUB01000001">
    <property type="protein sequence ID" value="PQB03584.1"/>
    <property type="molecule type" value="Genomic_DNA"/>
</dbReference>
<keyword evidence="2" id="KW-1185">Reference proteome</keyword>
<evidence type="ECO:0000313" key="1">
    <source>
        <dbReference type="EMBL" id="PQB03584.1"/>
    </source>
</evidence>
<comment type="caution">
    <text evidence="1">The sequence shown here is derived from an EMBL/GenBank/DDBJ whole genome shotgun (WGS) entry which is preliminary data.</text>
</comment>
<evidence type="ECO:0000313" key="2">
    <source>
        <dbReference type="Proteomes" id="UP000239800"/>
    </source>
</evidence>
<dbReference type="AlphaFoldDB" id="A0A2S7KLR9"/>
<proteinExistence type="predicted"/>
<dbReference type="NCBIfam" id="NF047658">
    <property type="entry name" value="HYC_CC_PP"/>
    <property type="match status" value="1"/>
</dbReference>
<gene>
    <name evidence="1" type="ORF">BST85_00725</name>
</gene>
<dbReference type="Proteomes" id="UP000239800">
    <property type="component" value="Unassembled WGS sequence"/>
</dbReference>
<name>A0A2S7KLR9_9FLAO</name>
<reference evidence="1 2" key="1">
    <citation type="submission" date="2016-11" db="EMBL/GenBank/DDBJ databases">
        <title>Trade-off between light-utilization and light-protection in marine flavobacteria.</title>
        <authorList>
            <person name="Kumagai Y."/>
        </authorList>
    </citation>
    <scope>NUCLEOTIDE SEQUENCE [LARGE SCALE GENOMIC DNA]</scope>
    <source>
        <strain evidence="1 2">NBRC 107741</strain>
    </source>
</reference>
<protein>
    <submittedName>
        <fullName evidence="1">Uncharacterized protein</fullName>
    </submittedName>
</protein>
<sequence length="88" mass="10244">MKMAMPVCEDGEEDHDCCDNEYLDLVTDDHFNKSQWDLSLDVLDYVILPSQAFGQLAIQAEPSQEAIPHYRPPPPRLRQYIIYETFLI</sequence>
<organism evidence="1 2">
    <name type="scientific">Aureitalea marina</name>
    <dbReference type="NCBI Taxonomy" id="930804"/>
    <lineage>
        <taxon>Bacteria</taxon>
        <taxon>Pseudomonadati</taxon>
        <taxon>Bacteroidota</taxon>
        <taxon>Flavobacteriia</taxon>
        <taxon>Flavobacteriales</taxon>
        <taxon>Flavobacteriaceae</taxon>
        <taxon>Aureitalea</taxon>
    </lineage>
</organism>